<accession>T1PHZ6</accession>
<feature type="compositionally biased region" description="Low complexity" evidence="1">
    <location>
        <begin position="440"/>
        <end position="462"/>
    </location>
</feature>
<feature type="compositionally biased region" description="Polar residues" evidence="1">
    <location>
        <begin position="358"/>
        <end position="368"/>
    </location>
</feature>
<feature type="compositionally biased region" description="Low complexity" evidence="1">
    <location>
        <begin position="202"/>
        <end position="234"/>
    </location>
</feature>
<feature type="compositionally biased region" description="Polar residues" evidence="1">
    <location>
        <begin position="95"/>
        <end position="110"/>
    </location>
</feature>
<protein>
    <submittedName>
        <fullName evidence="2">HIT zinc finger</fullName>
    </submittedName>
</protein>
<dbReference type="VEuPathDB" id="VectorBase:MDOMA2_003049"/>
<reference evidence="2" key="1">
    <citation type="submission" date="2012-08" db="EMBL/GenBank/DDBJ databases">
        <title>Transcriptome of adult Musca domestica launches a platform for comparative house fly gene expression and characterization of differential gene expression among resistant and susceptible house flies.</title>
        <authorList>
            <person name="Liu N."/>
            <person name="Zhang L."/>
            <person name="Li M."/>
            <person name="Reid W."/>
        </authorList>
    </citation>
    <scope>NUCLEOTIDE SEQUENCE</scope>
    <source>
        <strain evidence="2">ALHF</strain>
        <tissue evidence="2">Whole body</tissue>
    </source>
</reference>
<evidence type="ECO:0000256" key="1">
    <source>
        <dbReference type="SAM" id="MobiDB-lite"/>
    </source>
</evidence>
<feature type="region of interest" description="Disordered" evidence="1">
    <location>
        <begin position="315"/>
        <end position="372"/>
    </location>
</feature>
<feature type="compositionally biased region" description="Basic residues" evidence="1">
    <location>
        <begin position="62"/>
        <end position="73"/>
    </location>
</feature>
<feature type="compositionally biased region" description="Low complexity" evidence="1">
    <location>
        <begin position="21"/>
        <end position="35"/>
    </location>
</feature>
<feature type="region of interest" description="Disordered" evidence="1">
    <location>
        <begin position="440"/>
        <end position="501"/>
    </location>
</feature>
<feature type="compositionally biased region" description="Low complexity" evidence="1">
    <location>
        <begin position="323"/>
        <end position="336"/>
    </location>
</feature>
<feature type="region of interest" description="Disordered" evidence="1">
    <location>
        <begin position="248"/>
        <end position="278"/>
    </location>
</feature>
<sequence>MGTKRNRVLTRQPRVKRDSDSLSSSQISPEPSTGSLEFEPFNNSSQTLYTSTTHHPMPANAHQHHQHAHHHSQAHNFLSVPSRIERHSSEPAPSLSPTSPHHLTVPQSTPFLIKQHSDPLLPSQHSEHLGGISCGTSSSSGNLTNPFAPLHRQYSHPLSGNATGAYLATSAPLQHSQHISLPESIYETASPPPAGSSHYIVPQTTPNNPAQTPSSCNSNSSATTPASSASPTKSINLPQFQSAYLSSERTVTSAAGSPPIPRVPSTQMSERSVSEDSQATVVSCNMATTATNMTTSASSANTGLASKFRSSKSVSAVMQTERSSSLQTGGSTLASSSGGGSSLEHLPTLRVRSEELQRSVSSPQTSREMITLENPRSSHCPVIRPGPALGCNFCWNTIDGHGRILRRKTKYHCPECQTNLCIVPCFQEYHERLNNEQETATTTNANNNSNTTKSSTSSSSSAHVGSNQTSEATGSSGGRSSSQSSHVATGGTRHYTKTETF</sequence>
<feature type="region of interest" description="Disordered" evidence="1">
    <location>
        <begin position="1"/>
        <end position="138"/>
    </location>
</feature>
<feature type="region of interest" description="Disordered" evidence="1">
    <location>
        <begin position="185"/>
        <end position="235"/>
    </location>
</feature>
<feature type="compositionally biased region" description="Polar residues" evidence="1">
    <location>
        <begin position="41"/>
        <end position="53"/>
    </location>
</feature>
<evidence type="ECO:0000313" key="2">
    <source>
        <dbReference type="EMBL" id="AFP63066.1"/>
    </source>
</evidence>
<dbReference type="EMBL" id="KA648437">
    <property type="protein sequence ID" value="AFP63066.1"/>
    <property type="molecule type" value="mRNA"/>
</dbReference>
<dbReference type="AlphaFoldDB" id="T1PHZ6"/>
<dbReference type="VEuPathDB" id="VectorBase:MDOA003104"/>
<feature type="compositionally biased region" description="Polar residues" evidence="1">
    <location>
        <begin position="463"/>
        <end position="473"/>
    </location>
</feature>
<proteinExistence type="evidence at transcript level"/>
<feature type="compositionally biased region" description="Polar residues" evidence="1">
    <location>
        <begin position="264"/>
        <end position="278"/>
    </location>
</feature>
<name>T1PHZ6_MUSDO</name>
<organism evidence="2">
    <name type="scientific">Musca domestica</name>
    <name type="common">House fly</name>
    <dbReference type="NCBI Taxonomy" id="7370"/>
    <lineage>
        <taxon>Eukaryota</taxon>
        <taxon>Metazoa</taxon>
        <taxon>Ecdysozoa</taxon>
        <taxon>Arthropoda</taxon>
        <taxon>Hexapoda</taxon>
        <taxon>Insecta</taxon>
        <taxon>Pterygota</taxon>
        <taxon>Neoptera</taxon>
        <taxon>Endopterygota</taxon>
        <taxon>Diptera</taxon>
        <taxon>Brachycera</taxon>
        <taxon>Muscomorpha</taxon>
        <taxon>Muscoidea</taxon>
        <taxon>Muscidae</taxon>
        <taxon>Musca</taxon>
    </lineage>
</organism>